<dbReference type="InterPro" id="IPR005149">
    <property type="entry name" value="Tscrpt_reg_PadR_N"/>
</dbReference>
<dbReference type="InterPro" id="IPR036388">
    <property type="entry name" value="WH-like_DNA-bd_sf"/>
</dbReference>
<dbReference type="KEGG" id="sus:Acid_5637"/>
<dbReference type="HOGENOM" id="CLU_063440_10_0_0"/>
<name>Q01UT6_SOLUE</name>
<accession>Q01UT6</accession>
<dbReference type="STRING" id="234267.Acid_5637"/>
<protein>
    <submittedName>
        <fullName evidence="2">Transcriptional regulator, PadR family</fullName>
    </submittedName>
</protein>
<dbReference type="eggNOG" id="COG1695">
    <property type="taxonomic scope" value="Bacteria"/>
</dbReference>
<organism evidence="2">
    <name type="scientific">Solibacter usitatus (strain Ellin6076)</name>
    <dbReference type="NCBI Taxonomy" id="234267"/>
    <lineage>
        <taxon>Bacteria</taxon>
        <taxon>Pseudomonadati</taxon>
        <taxon>Acidobacteriota</taxon>
        <taxon>Terriglobia</taxon>
        <taxon>Bryobacterales</taxon>
        <taxon>Solibacteraceae</taxon>
        <taxon>Candidatus Solibacter</taxon>
    </lineage>
</organism>
<evidence type="ECO:0000259" key="1">
    <source>
        <dbReference type="Pfam" id="PF03551"/>
    </source>
</evidence>
<dbReference type="InParanoid" id="Q01UT6"/>
<reference evidence="2" key="1">
    <citation type="submission" date="2006-10" db="EMBL/GenBank/DDBJ databases">
        <title>Complete sequence of Solibacter usitatus Ellin6076.</title>
        <authorList>
            <consortium name="US DOE Joint Genome Institute"/>
            <person name="Copeland A."/>
            <person name="Lucas S."/>
            <person name="Lapidus A."/>
            <person name="Barry K."/>
            <person name="Detter J.C."/>
            <person name="Glavina del Rio T."/>
            <person name="Hammon N."/>
            <person name="Israni S."/>
            <person name="Dalin E."/>
            <person name="Tice H."/>
            <person name="Pitluck S."/>
            <person name="Thompson L.S."/>
            <person name="Brettin T."/>
            <person name="Bruce D."/>
            <person name="Han C."/>
            <person name="Tapia R."/>
            <person name="Gilna P."/>
            <person name="Schmutz J."/>
            <person name="Larimer F."/>
            <person name="Land M."/>
            <person name="Hauser L."/>
            <person name="Kyrpides N."/>
            <person name="Mikhailova N."/>
            <person name="Janssen P.H."/>
            <person name="Kuske C.R."/>
            <person name="Richardson P."/>
        </authorList>
    </citation>
    <scope>NUCLEOTIDE SEQUENCE</scope>
    <source>
        <strain evidence="2">Ellin6076</strain>
    </source>
</reference>
<dbReference type="EMBL" id="CP000473">
    <property type="protein sequence ID" value="ABJ86584.1"/>
    <property type="molecule type" value="Genomic_DNA"/>
</dbReference>
<dbReference type="OrthoDB" id="122286at2"/>
<feature type="domain" description="Transcription regulator PadR N-terminal" evidence="1">
    <location>
        <begin position="33"/>
        <end position="84"/>
    </location>
</feature>
<sequence length="105" mass="11565">MALEPKLSHTAALILQAIHAGQGYGFSVMEMTGLPSGTVYPAMRRLERDSLIRSQWEAQSIADAGLRPPRKYYKLTRSGKAALEAAQKRYPLLLKLIPSPEAENA</sequence>
<dbReference type="InterPro" id="IPR036390">
    <property type="entry name" value="WH_DNA-bd_sf"/>
</dbReference>
<proteinExistence type="predicted"/>
<dbReference type="SUPFAM" id="SSF46785">
    <property type="entry name" value="Winged helix' DNA-binding domain"/>
    <property type="match status" value="1"/>
</dbReference>
<dbReference type="Gene3D" id="1.10.10.10">
    <property type="entry name" value="Winged helix-like DNA-binding domain superfamily/Winged helix DNA-binding domain"/>
    <property type="match status" value="1"/>
</dbReference>
<dbReference type="AlphaFoldDB" id="Q01UT6"/>
<evidence type="ECO:0000313" key="2">
    <source>
        <dbReference type="EMBL" id="ABJ86584.1"/>
    </source>
</evidence>
<gene>
    <name evidence="2" type="ordered locus">Acid_5637</name>
</gene>
<dbReference type="Pfam" id="PF03551">
    <property type="entry name" value="PadR"/>
    <property type="match status" value="1"/>
</dbReference>